<proteinExistence type="predicted"/>
<gene>
    <name evidence="2" type="ORF">NHX12_010911</name>
</gene>
<evidence type="ECO:0000313" key="3">
    <source>
        <dbReference type="Proteomes" id="UP001148018"/>
    </source>
</evidence>
<accession>A0A9Q0DGU5</accession>
<dbReference type="EMBL" id="JANIIK010000116">
    <property type="protein sequence ID" value="KAJ3587313.1"/>
    <property type="molecule type" value="Genomic_DNA"/>
</dbReference>
<organism evidence="2 3">
    <name type="scientific">Muraenolepis orangiensis</name>
    <name type="common">Patagonian moray cod</name>
    <dbReference type="NCBI Taxonomy" id="630683"/>
    <lineage>
        <taxon>Eukaryota</taxon>
        <taxon>Metazoa</taxon>
        <taxon>Chordata</taxon>
        <taxon>Craniata</taxon>
        <taxon>Vertebrata</taxon>
        <taxon>Euteleostomi</taxon>
        <taxon>Actinopterygii</taxon>
        <taxon>Neopterygii</taxon>
        <taxon>Teleostei</taxon>
        <taxon>Neoteleostei</taxon>
        <taxon>Acanthomorphata</taxon>
        <taxon>Zeiogadaria</taxon>
        <taxon>Gadariae</taxon>
        <taxon>Gadiformes</taxon>
        <taxon>Muraenolepidoidei</taxon>
        <taxon>Muraenolepididae</taxon>
        <taxon>Muraenolepis</taxon>
    </lineage>
</organism>
<dbReference type="AlphaFoldDB" id="A0A9Q0DGU5"/>
<evidence type="ECO:0000256" key="1">
    <source>
        <dbReference type="SAM" id="MobiDB-lite"/>
    </source>
</evidence>
<name>A0A9Q0DGU5_9TELE</name>
<sequence length="67" mass="6777">MGSHRAAEQEGAQGAGSLADSGVTVGEPHGKPPCCRTGRSPGSGVTGGQWGYSRQQSHGQPLRSPGY</sequence>
<protein>
    <submittedName>
        <fullName evidence="2">Uncharacterized protein</fullName>
    </submittedName>
</protein>
<dbReference type="Proteomes" id="UP001148018">
    <property type="component" value="Unassembled WGS sequence"/>
</dbReference>
<keyword evidence="3" id="KW-1185">Reference proteome</keyword>
<evidence type="ECO:0000313" key="2">
    <source>
        <dbReference type="EMBL" id="KAJ3587313.1"/>
    </source>
</evidence>
<feature type="region of interest" description="Disordered" evidence="1">
    <location>
        <begin position="1"/>
        <end position="67"/>
    </location>
</feature>
<comment type="caution">
    <text evidence="2">The sequence shown here is derived from an EMBL/GenBank/DDBJ whole genome shotgun (WGS) entry which is preliminary data.</text>
</comment>
<reference evidence="2" key="1">
    <citation type="submission" date="2022-07" db="EMBL/GenBank/DDBJ databases">
        <title>Chromosome-level genome of Muraenolepis orangiensis.</title>
        <authorList>
            <person name="Kim J."/>
        </authorList>
    </citation>
    <scope>NUCLEOTIDE SEQUENCE</scope>
    <source>
        <strain evidence="2">KU_S4_2022</strain>
        <tissue evidence="2">Muscle</tissue>
    </source>
</reference>